<evidence type="ECO:0000313" key="1">
    <source>
        <dbReference type="EMBL" id="RLN04785.1"/>
    </source>
</evidence>
<reference evidence="2" key="1">
    <citation type="journal article" date="2019" name="Nat. Commun.">
        <title>The genome of broomcorn millet.</title>
        <authorList>
            <person name="Zou C."/>
            <person name="Miki D."/>
            <person name="Li D."/>
            <person name="Tang Q."/>
            <person name="Xiao L."/>
            <person name="Rajput S."/>
            <person name="Deng P."/>
            <person name="Jia W."/>
            <person name="Huang R."/>
            <person name="Zhang M."/>
            <person name="Sun Y."/>
            <person name="Hu J."/>
            <person name="Fu X."/>
            <person name="Schnable P.S."/>
            <person name="Li F."/>
            <person name="Zhang H."/>
            <person name="Feng B."/>
            <person name="Zhu X."/>
            <person name="Liu R."/>
            <person name="Schnable J.C."/>
            <person name="Zhu J.-K."/>
            <person name="Zhang H."/>
        </authorList>
    </citation>
    <scope>NUCLEOTIDE SEQUENCE [LARGE SCALE GENOMIC DNA]</scope>
</reference>
<keyword evidence="2" id="KW-1185">Reference proteome</keyword>
<dbReference type="AlphaFoldDB" id="A0A3L6RLY7"/>
<name>A0A3L6RLY7_PANMI</name>
<comment type="caution">
    <text evidence="1">The sequence shown here is derived from an EMBL/GenBank/DDBJ whole genome shotgun (WGS) entry which is preliminary data.</text>
</comment>
<dbReference type="PANTHER" id="PTHR46288">
    <property type="entry name" value="PHORBOL-ESTER/DAG-TYPE DOMAIN-CONTAINING PROTEIN"/>
    <property type="match status" value="1"/>
</dbReference>
<sequence>MRLPLHPLVAGALANYGIVPSQLAPKDSRVLITFAVLYHFRGAPRRQVPEVGSSRLLTDHRRFKRIASNKLRAPCGMCSQDVEVGEVAYNCRDDGCTFVLHDACYRRPRETKHFAHSWSGRPLTLSDKHPAAAAGGRPSSFTVRSALHPQHALTLLAPPPGAGGGRRTCLNTIGRSCNNAGRNNDAWSYRCNLCRVELCLKSQLPNGGGGHALETMAVVGQQLATMTGTSLRAFGCACIGTPMAPPALPPPAST</sequence>
<gene>
    <name evidence="1" type="ORF">C2845_PM13G23970</name>
</gene>
<evidence type="ECO:0008006" key="3">
    <source>
        <dbReference type="Google" id="ProtNLM"/>
    </source>
</evidence>
<dbReference type="EMBL" id="PQIB02000008">
    <property type="protein sequence ID" value="RLN04785.1"/>
    <property type="molecule type" value="Genomic_DNA"/>
</dbReference>
<dbReference type="STRING" id="4540.A0A3L6RLY7"/>
<proteinExistence type="predicted"/>
<dbReference type="PANTHER" id="PTHR46288:SF80">
    <property type="entry name" value="CYSTEINE_HISTIDINE-RICH C1 DOMAIN FAMILY PROTEIN"/>
    <property type="match status" value="1"/>
</dbReference>
<dbReference type="OrthoDB" id="672227at2759"/>
<organism evidence="1 2">
    <name type="scientific">Panicum miliaceum</name>
    <name type="common">Proso millet</name>
    <name type="synonym">Broomcorn millet</name>
    <dbReference type="NCBI Taxonomy" id="4540"/>
    <lineage>
        <taxon>Eukaryota</taxon>
        <taxon>Viridiplantae</taxon>
        <taxon>Streptophyta</taxon>
        <taxon>Embryophyta</taxon>
        <taxon>Tracheophyta</taxon>
        <taxon>Spermatophyta</taxon>
        <taxon>Magnoliopsida</taxon>
        <taxon>Liliopsida</taxon>
        <taxon>Poales</taxon>
        <taxon>Poaceae</taxon>
        <taxon>PACMAD clade</taxon>
        <taxon>Panicoideae</taxon>
        <taxon>Panicodae</taxon>
        <taxon>Paniceae</taxon>
        <taxon>Panicinae</taxon>
        <taxon>Panicum</taxon>
        <taxon>Panicum sect. Panicum</taxon>
    </lineage>
</organism>
<dbReference type="Proteomes" id="UP000275267">
    <property type="component" value="Unassembled WGS sequence"/>
</dbReference>
<protein>
    <recommendedName>
        <fullName evidence="3">DC1 domain-containing protein</fullName>
    </recommendedName>
</protein>
<accession>A0A3L6RLY7</accession>
<evidence type="ECO:0000313" key="2">
    <source>
        <dbReference type="Proteomes" id="UP000275267"/>
    </source>
</evidence>